<comment type="caution">
    <text evidence="7">The sequence shown here is derived from an EMBL/GenBank/DDBJ whole genome shotgun (WGS) entry which is preliminary data.</text>
</comment>
<dbReference type="EMBL" id="JBIAWJ010000009">
    <property type="protein sequence ID" value="MFF4523548.1"/>
    <property type="molecule type" value="Genomic_DNA"/>
</dbReference>
<reference evidence="7 8" key="1">
    <citation type="submission" date="2024-10" db="EMBL/GenBank/DDBJ databases">
        <title>The Natural Products Discovery Center: Release of the First 8490 Sequenced Strains for Exploring Actinobacteria Biosynthetic Diversity.</title>
        <authorList>
            <person name="Kalkreuter E."/>
            <person name="Kautsar S.A."/>
            <person name="Yang D."/>
            <person name="Bader C.D."/>
            <person name="Teijaro C.N."/>
            <person name="Fluegel L."/>
            <person name="Davis C.M."/>
            <person name="Simpson J.R."/>
            <person name="Lauterbach L."/>
            <person name="Steele A.D."/>
            <person name="Gui C."/>
            <person name="Meng S."/>
            <person name="Li G."/>
            <person name="Viehrig K."/>
            <person name="Ye F."/>
            <person name="Su P."/>
            <person name="Kiefer A.F."/>
            <person name="Nichols A."/>
            <person name="Cepeda A.J."/>
            <person name="Yan W."/>
            <person name="Fan B."/>
            <person name="Jiang Y."/>
            <person name="Adhikari A."/>
            <person name="Zheng C.-J."/>
            <person name="Schuster L."/>
            <person name="Cowan T.M."/>
            <person name="Smanski M.J."/>
            <person name="Chevrette M.G."/>
            <person name="De Carvalho L.P.S."/>
            <person name="Shen B."/>
        </authorList>
    </citation>
    <scope>NUCLEOTIDE SEQUENCE [LARGE SCALE GENOMIC DNA]</scope>
    <source>
        <strain evidence="7 8">NPDC001390</strain>
    </source>
</reference>
<sequence>MTEGAALPLDRVAEGISLPLGLRDSVDTGEQTLVRASDDFGHIVAAPPLGVLRPRSEQQLQELLAFAGPRGLPVAVRGGGHSVYGQGQAAGGFVIDMTSMGSVLTVSEDRVVVEAGALWADVVRATLRRGLTPPVLTDHLSTSVGGVLCAGGLGSASHRHGLVADSVLALDVVTGTGELVTCTPEREPELFRAVLAGLGQCAVIVRATLRLVPAPQRVRRYRLYHADLSGYLADQRKLLHDGRFDHVQGQARLTAGPGWEFVVEAAAHHTGSRPPHDAGLLDDLHHERGTEEIEDLAFIDFLHRLAAEERILRVTGEWLRPHPWLTLLLPDDCVSALVPAVLGGEAQRDLRTTGLVQLCPLLAERLRSPLLRRPAGDVIHLFALRRTAPPADRAAVERMVEANRTVYEQARAFGATAYPINAIPMSPADWRTHYGPAWDTLARAKGRHDPGRILAPGYGLWN</sequence>
<evidence type="ECO:0000256" key="3">
    <source>
        <dbReference type="ARBA" id="ARBA00022630"/>
    </source>
</evidence>
<evidence type="ECO:0000259" key="6">
    <source>
        <dbReference type="PROSITE" id="PS51387"/>
    </source>
</evidence>
<proteinExistence type="inferred from homology"/>
<dbReference type="InterPro" id="IPR016170">
    <property type="entry name" value="Cytok_DH_C_sf"/>
</dbReference>
<evidence type="ECO:0000256" key="2">
    <source>
        <dbReference type="ARBA" id="ARBA00005466"/>
    </source>
</evidence>
<dbReference type="SUPFAM" id="SSF56176">
    <property type="entry name" value="FAD-binding/transporter-associated domain-like"/>
    <property type="match status" value="1"/>
</dbReference>
<dbReference type="Pfam" id="PF09265">
    <property type="entry name" value="Cytokin-bind"/>
    <property type="match status" value="1"/>
</dbReference>
<dbReference type="Gene3D" id="3.30.43.10">
    <property type="entry name" value="Uridine Diphospho-n-acetylenolpyruvylglucosamine Reductase, domain 2"/>
    <property type="match status" value="1"/>
</dbReference>
<dbReference type="InterPro" id="IPR036318">
    <property type="entry name" value="FAD-bd_PCMH-like_sf"/>
</dbReference>
<gene>
    <name evidence="7" type="ORF">ACFY1D_19335</name>
</gene>
<name>A0ABW6UND1_9ACTN</name>
<dbReference type="PANTHER" id="PTHR13878">
    <property type="entry name" value="GULONOLACTONE OXIDASE"/>
    <property type="match status" value="1"/>
</dbReference>
<dbReference type="SUPFAM" id="SSF55103">
    <property type="entry name" value="FAD-linked oxidases, C-terminal domain"/>
    <property type="match status" value="1"/>
</dbReference>
<accession>A0ABW6UND1</accession>
<dbReference type="InterPro" id="IPR016164">
    <property type="entry name" value="FAD-linked_Oxase-like_C"/>
</dbReference>
<dbReference type="RefSeq" id="WP_387887958.1">
    <property type="nucleotide sequence ID" value="NZ_JBIAWJ010000009.1"/>
</dbReference>
<feature type="domain" description="FAD-binding PCMH-type" evidence="6">
    <location>
        <begin position="44"/>
        <end position="214"/>
    </location>
</feature>
<dbReference type="InterPro" id="IPR016167">
    <property type="entry name" value="FAD-bd_PCMH_sub1"/>
</dbReference>
<comment type="cofactor">
    <cofactor evidence="1">
        <name>FAD</name>
        <dbReference type="ChEBI" id="CHEBI:57692"/>
    </cofactor>
</comment>
<evidence type="ECO:0000256" key="4">
    <source>
        <dbReference type="ARBA" id="ARBA00022827"/>
    </source>
</evidence>
<evidence type="ECO:0000256" key="1">
    <source>
        <dbReference type="ARBA" id="ARBA00001974"/>
    </source>
</evidence>
<dbReference type="PANTHER" id="PTHR13878:SF127">
    <property type="entry name" value="CYTOKININ DEHYDROGENASE 3"/>
    <property type="match status" value="1"/>
</dbReference>
<dbReference type="InterPro" id="IPR015345">
    <property type="entry name" value="Cytokinin_DH_FAD/cytokin-bd"/>
</dbReference>
<keyword evidence="4" id="KW-0274">FAD</keyword>
<dbReference type="InterPro" id="IPR016166">
    <property type="entry name" value="FAD-bd_PCMH"/>
</dbReference>
<dbReference type="Gene3D" id="3.40.462.10">
    <property type="entry name" value="FAD-linked oxidases, C-terminal domain"/>
    <property type="match status" value="1"/>
</dbReference>
<dbReference type="Gene3D" id="3.30.465.10">
    <property type="match status" value="1"/>
</dbReference>
<evidence type="ECO:0000313" key="7">
    <source>
        <dbReference type="EMBL" id="MFF4523548.1"/>
    </source>
</evidence>
<keyword evidence="3" id="KW-0285">Flavoprotein</keyword>
<evidence type="ECO:0000256" key="5">
    <source>
        <dbReference type="ARBA" id="ARBA00023002"/>
    </source>
</evidence>
<comment type="similarity">
    <text evidence="2">Belongs to the oxygen-dependent FAD-linked oxidoreductase family.</text>
</comment>
<dbReference type="InterPro" id="IPR050432">
    <property type="entry name" value="FAD-linked_Oxidoreductases_BP"/>
</dbReference>
<keyword evidence="8" id="KW-1185">Reference proteome</keyword>
<protein>
    <submittedName>
        <fullName evidence="7">FAD-binding protein</fullName>
    </submittedName>
</protein>
<dbReference type="PROSITE" id="PS51387">
    <property type="entry name" value="FAD_PCMH"/>
    <property type="match status" value="1"/>
</dbReference>
<dbReference type="InterPro" id="IPR016169">
    <property type="entry name" value="FAD-bd_PCMH_sub2"/>
</dbReference>
<dbReference type="Pfam" id="PF01565">
    <property type="entry name" value="FAD_binding_4"/>
    <property type="match status" value="1"/>
</dbReference>
<dbReference type="Proteomes" id="UP001602058">
    <property type="component" value="Unassembled WGS sequence"/>
</dbReference>
<evidence type="ECO:0000313" key="8">
    <source>
        <dbReference type="Proteomes" id="UP001602058"/>
    </source>
</evidence>
<keyword evidence="5" id="KW-0560">Oxidoreductase</keyword>
<dbReference type="InterPro" id="IPR006094">
    <property type="entry name" value="Oxid_FAD_bind_N"/>
</dbReference>
<organism evidence="7 8">
    <name type="scientific">Streptomyces bluensis</name>
    <dbReference type="NCBI Taxonomy" id="33897"/>
    <lineage>
        <taxon>Bacteria</taxon>
        <taxon>Bacillati</taxon>
        <taxon>Actinomycetota</taxon>
        <taxon>Actinomycetes</taxon>
        <taxon>Kitasatosporales</taxon>
        <taxon>Streptomycetaceae</taxon>
        <taxon>Streptomyces</taxon>
    </lineage>
</organism>